<feature type="compositionally biased region" description="Acidic residues" evidence="19">
    <location>
        <begin position="232"/>
        <end position="245"/>
    </location>
</feature>
<protein>
    <recommendedName>
        <fullName evidence="15">Ubiquitin-protein ligase E3A</fullName>
        <ecNumber evidence="4">2.3.2.26</ecNumber>
    </recommendedName>
    <alternativeName>
        <fullName evidence="17">HECT-type ubiquitin transferase E3A</fullName>
    </alternativeName>
    <alternativeName>
        <fullName evidence="16">Oncogenic protein-associated protein E6-AP</fullName>
    </alternativeName>
</protein>
<dbReference type="GO" id="GO:0048511">
    <property type="term" value="P:rhythmic process"/>
    <property type="evidence" value="ECO:0007669"/>
    <property type="project" value="UniProtKB-KW"/>
</dbReference>
<keyword evidence="14" id="KW-0539">Nucleus</keyword>
<proteinExistence type="predicted"/>
<comment type="caution">
    <text evidence="21">The sequence shown here is derived from an EMBL/GenBank/DDBJ whole genome shotgun (WGS) entry which is preliminary data.</text>
</comment>
<evidence type="ECO:0000259" key="20">
    <source>
        <dbReference type="PROSITE" id="PS50237"/>
    </source>
</evidence>
<evidence type="ECO:0000256" key="16">
    <source>
        <dbReference type="ARBA" id="ARBA00077235"/>
    </source>
</evidence>
<dbReference type="GO" id="GO:0080090">
    <property type="term" value="P:regulation of primary metabolic process"/>
    <property type="evidence" value="ECO:0007669"/>
    <property type="project" value="UniProtKB-ARBA"/>
</dbReference>
<dbReference type="GO" id="GO:0042752">
    <property type="term" value="P:regulation of circadian rhythm"/>
    <property type="evidence" value="ECO:0007669"/>
    <property type="project" value="UniProtKB-ARBA"/>
</dbReference>
<dbReference type="PANTHER" id="PTHR45700:SF8">
    <property type="entry name" value="HECT-TYPE E3 UBIQUITIN TRANSFERASE"/>
    <property type="match status" value="1"/>
</dbReference>
<evidence type="ECO:0000256" key="17">
    <source>
        <dbReference type="ARBA" id="ARBA00077264"/>
    </source>
</evidence>
<keyword evidence="22" id="KW-1185">Reference proteome</keyword>
<evidence type="ECO:0000256" key="3">
    <source>
        <dbReference type="ARBA" id="ARBA00004496"/>
    </source>
</evidence>
<dbReference type="Proteomes" id="UP001634394">
    <property type="component" value="Unassembled WGS sequence"/>
</dbReference>
<evidence type="ECO:0000313" key="22">
    <source>
        <dbReference type="Proteomes" id="UP001634394"/>
    </source>
</evidence>
<evidence type="ECO:0000256" key="11">
    <source>
        <dbReference type="ARBA" id="ARBA00022833"/>
    </source>
</evidence>
<gene>
    <name evidence="21" type="ORF">ACJMK2_033251</name>
</gene>
<dbReference type="GO" id="GO:0010604">
    <property type="term" value="P:positive regulation of macromolecule metabolic process"/>
    <property type="evidence" value="ECO:0007669"/>
    <property type="project" value="UniProtKB-ARBA"/>
</dbReference>
<evidence type="ECO:0000256" key="8">
    <source>
        <dbReference type="ARBA" id="ARBA00022723"/>
    </source>
</evidence>
<dbReference type="AlphaFoldDB" id="A0ABD3X481"/>
<dbReference type="SUPFAM" id="SSF56204">
    <property type="entry name" value="Hect, E3 ligase catalytic domain"/>
    <property type="match status" value="1"/>
</dbReference>
<reference evidence="21 22" key="1">
    <citation type="submission" date="2024-11" db="EMBL/GenBank/DDBJ databases">
        <title>Chromosome-level genome assembly of the freshwater bivalve Anodonta woodiana.</title>
        <authorList>
            <person name="Chen X."/>
        </authorList>
    </citation>
    <scope>NUCLEOTIDE SEQUENCE [LARGE SCALE GENOMIC DNA]</scope>
    <source>
        <strain evidence="21">MN2024</strain>
        <tissue evidence="21">Gills</tissue>
    </source>
</reference>
<evidence type="ECO:0000256" key="6">
    <source>
        <dbReference type="ARBA" id="ARBA00022553"/>
    </source>
</evidence>
<dbReference type="PROSITE" id="PS50237">
    <property type="entry name" value="HECT"/>
    <property type="match status" value="1"/>
</dbReference>
<dbReference type="FunFam" id="3.90.1750.10:FF:000008">
    <property type="entry name" value="Putative ubiquitin-protein ligase E3A"/>
    <property type="match status" value="1"/>
</dbReference>
<evidence type="ECO:0000313" key="21">
    <source>
        <dbReference type="EMBL" id="KAL3881054.1"/>
    </source>
</evidence>
<dbReference type="Gene3D" id="3.30.2410.10">
    <property type="entry name" value="Hect, E3 ligase catalytic domain"/>
    <property type="match status" value="1"/>
</dbReference>
<dbReference type="GO" id="GO:0005737">
    <property type="term" value="C:cytoplasm"/>
    <property type="evidence" value="ECO:0007669"/>
    <property type="project" value="UniProtKB-SubCell"/>
</dbReference>
<dbReference type="InterPro" id="IPR044611">
    <property type="entry name" value="E3A/B/C-like"/>
</dbReference>
<evidence type="ECO:0000256" key="2">
    <source>
        <dbReference type="ARBA" id="ARBA00004123"/>
    </source>
</evidence>
<keyword evidence="13" id="KW-0090">Biological rhythms</keyword>
<sequence>MNSNGKQDTESGAEAARASRSGSRSPELKADSQEADRMKRAAAKMIEAYFTQLTVGCGQPECDNEMCASSPQFCLRDKDKNTLAVHALKLLKTKAPLCEGQKCKMAKTLEEDEDHTNAVISRTSPVASSSKFPDLPLTGTSRDAPSNQTLFPSNVPIGTPAKEQSPTAEVKFLTEEILEEIISSCEAKNDWSNLIKIIGAVFSNPDSLSMSFRKKLGSGLSKEELRSMGNDDDKDVDEKEDDESGETIQNPNQEIRYRNYLQSEEISVDVPSLKRAFTALSEIQGHPFQNALINALQALSRTVNIELKYEKPLEQNPNYVNIFIIVMEIPFLQSPEYIENAFPEFCKAFTNLPMEGRVKLAKVWSKFGVEHVSELVQSLQQLITVKLIDNEARWSHGYFINDEEHITGPTRVMKILYYASLYGGKREHPEVLDTESESAEMAQEMIGAAAMGFESKESRQQKEDPLGKELGVSYLDCKEPLVPYEDFVNETLNEYIHIETDYKYNIENNSKFSFVDHHFILTTASKHTSMYLDNRVRMFEQRISMAAMLQSLIHRIPPMPFLRIRVRRDHIIDDSLVALEMVATENPQDLKKQLFVEFDGEQGLDEGGVSKEFFQLIVDEIFNPDFGMFTYNEGTNLVWFNPTSFENDGQFTLIGIVLGLAIYNSTIVDVHFPPVVYRKLMGKKGVLDDLPGYDPVLSQSLQQMLQYTEPDFEDVFLYTFCISYKDVFGNILTHDLKENGSQITVTQQNKQEFVQMYADFLLNKSINKQFRAFKKGFDMVINESPLKTLFRPSEIELLICGSKNLDFIELEKATEYDGGFDINSRTIRNFWNVVHSFTEEQKRKLLQFTTGTDRVPVGGLAKLKLIIARNGPDSDRLPTAHTCFNVLLLPDYETKDKLEERLLKAINYSKGFGML</sequence>
<dbReference type="CDD" id="cd00078">
    <property type="entry name" value="HECTc"/>
    <property type="match status" value="1"/>
</dbReference>
<keyword evidence="11" id="KW-0862">Zinc</keyword>
<comment type="subcellular location">
    <subcellularLocation>
        <location evidence="3">Cytoplasm</location>
    </subcellularLocation>
    <subcellularLocation>
        <location evidence="2">Nucleus</location>
    </subcellularLocation>
</comment>
<keyword evidence="12" id="KW-0647">Proteasome</keyword>
<dbReference type="InterPro" id="IPR032353">
    <property type="entry name" value="AZUL"/>
</dbReference>
<evidence type="ECO:0000256" key="10">
    <source>
        <dbReference type="ARBA" id="ARBA00022786"/>
    </source>
</evidence>
<dbReference type="InterPro" id="IPR042556">
    <property type="entry name" value="AZUL_sf"/>
</dbReference>
<dbReference type="EC" id="2.3.2.26" evidence="4"/>
<evidence type="ECO:0000256" key="15">
    <source>
        <dbReference type="ARBA" id="ARBA00067504"/>
    </source>
</evidence>
<dbReference type="EMBL" id="JBJQND010000004">
    <property type="protein sequence ID" value="KAL3881054.1"/>
    <property type="molecule type" value="Genomic_DNA"/>
</dbReference>
<organism evidence="21 22">
    <name type="scientific">Sinanodonta woodiana</name>
    <name type="common">Chinese pond mussel</name>
    <name type="synonym">Anodonta woodiana</name>
    <dbReference type="NCBI Taxonomy" id="1069815"/>
    <lineage>
        <taxon>Eukaryota</taxon>
        <taxon>Metazoa</taxon>
        <taxon>Spiralia</taxon>
        <taxon>Lophotrochozoa</taxon>
        <taxon>Mollusca</taxon>
        <taxon>Bivalvia</taxon>
        <taxon>Autobranchia</taxon>
        <taxon>Heteroconchia</taxon>
        <taxon>Palaeoheterodonta</taxon>
        <taxon>Unionida</taxon>
        <taxon>Unionoidea</taxon>
        <taxon>Unionidae</taxon>
        <taxon>Unioninae</taxon>
        <taxon>Sinanodonta</taxon>
    </lineage>
</organism>
<feature type="active site" description="Glycyl thioester intermediate" evidence="18">
    <location>
        <position position="883"/>
    </location>
</feature>
<dbReference type="Pfam" id="PF16558">
    <property type="entry name" value="AZUL"/>
    <property type="match status" value="1"/>
</dbReference>
<keyword evidence="7" id="KW-0808">Transferase</keyword>
<keyword evidence="9" id="KW-0863">Zinc-finger</keyword>
<comment type="catalytic activity">
    <reaction evidence="1">
        <text>S-ubiquitinyl-[E2 ubiquitin-conjugating enzyme]-L-cysteine + [acceptor protein]-L-lysine = [E2 ubiquitin-conjugating enzyme]-L-cysteine + N(6)-ubiquitinyl-[acceptor protein]-L-lysine.</text>
        <dbReference type="EC" id="2.3.2.26"/>
    </reaction>
</comment>
<feature type="compositionally biased region" description="Polar residues" evidence="19">
    <location>
        <begin position="118"/>
        <end position="131"/>
    </location>
</feature>
<evidence type="ECO:0000256" key="4">
    <source>
        <dbReference type="ARBA" id="ARBA00012485"/>
    </source>
</evidence>
<dbReference type="FunFam" id="3.30.2410.10:FF:000003">
    <property type="entry name" value="probable E3 ubiquitin-protein ligase HERC4 isoform X1"/>
    <property type="match status" value="1"/>
</dbReference>
<keyword evidence="6" id="KW-0597">Phosphoprotein</keyword>
<dbReference type="InterPro" id="IPR035983">
    <property type="entry name" value="Hect_E3_ubiquitin_ligase"/>
</dbReference>
<dbReference type="GO" id="GO:0048731">
    <property type="term" value="P:system development"/>
    <property type="evidence" value="ECO:0007669"/>
    <property type="project" value="UniProtKB-ARBA"/>
</dbReference>
<dbReference type="GO" id="GO:0016567">
    <property type="term" value="P:protein ubiquitination"/>
    <property type="evidence" value="ECO:0007669"/>
    <property type="project" value="UniProtKB-ARBA"/>
</dbReference>
<dbReference type="GO" id="GO:0061630">
    <property type="term" value="F:ubiquitin protein ligase activity"/>
    <property type="evidence" value="ECO:0007669"/>
    <property type="project" value="UniProtKB-EC"/>
</dbReference>
<dbReference type="Gene3D" id="6.10.130.10">
    <property type="entry name" value="Ubiquitin-protein ligase E3A, N-terminal zinc-binding domain (AZUL)"/>
    <property type="match status" value="1"/>
</dbReference>
<evidence type="ECO:0000256" key="9">
    <source>
        <dbReference type="ARBA" id="ARBA00022771"/>
    </source>
</evidence>
<feature type="compositionally biased region" description="Polar residues" evidence="19">
    <location>
        <begin position="138"/>
        <end position="148"/>
    </location>
</feature>
<dbReference type="GO" id="GO:0048513">
    <property type="term" value="P:animal organ development"/>
    <property type="evidence" value="ECO:0007669"/>
    <property type="project" value="UniProtKB-ARBA"/>
</dbReference>
<evidence type="ECO:0000256" key="19">
    <source>
        <dbReference type="SAM" id="MobiDB-lite"/>
    </source>
</evidence>
<feature type="compositionally biased region" description="Basic and acidic residues" evidence="19">
    <location>
        <begin position="26"/>
        <end position="37"/>
    </location>
</feature>
<feature type="compositionally biased region" description="Low complexity" evidence="19">
    <location>
        <begin position="10"/>
        <end position="25"/>
    </location>
</feature>
<dbReference type="GO" id="GO:0000502">
    <property type="term" value="C:proteasome complex"/>
    <property type="evidence" value="ECO:0007669"/>
    <property type="project" value="UniProtKB-KW"/>
</dbReference>
<dbReference type="PANTHER" id="PTHR45700">
    <property type="entry name" value="UBIQUITIN-PROTEIN LIGASE E3C"/>
    <property type="match status" value="1"/>
</dbReference>
<feature type="domain" description="HECT" evidence="20">
    <location>
        <begin position="586"/>
        <end position="915"/>
    </location>
</feature>
<dbReference type="GO" id="GO:0008270">
    <property type="term" value="F:zinc ion binding"/>
    <property type="evidence" value="ECO:0007669"/>
    <property type="project" value="UniProtKB-KW"/>
</dbReference>
<keyword evidence="8" id="KW-0479">Metal-binding</keyword>
<keyword evidence="10 18" id="KW-0833">Ubl conjugation pathway</keyword>
<dbReference type="SMART" id="SM00119">
    <property type="entry name" value="HECTc"/>
    <property type="match status" value="1"/>
</dbReference>
<dbReference type="Gene3D" id="3.30.2160.10">
    <property type="entry name" value="Hect, E3 ligase catalytic domain"/>
    <property type="match status" value="1"/>
</dbReference>
<feature type="region of interest" description="Disordered" evidence="19">
    <location>
        <begin position="112"/>
        <end position="148"/>
    </location>
</feature>
<evidence type="ECO:0000256" key="14">
    <source>
        <dbReference type="ARBA" id="ARBA00023242"/>
    </source>
</evidence>
<dbReference type="GO" id="GO:0006511">
    <property type="term" value="P:ubiquitin-dependent protein catabolic process"/>
    <property type="evidence" value="ECO:0007669"/>
    <property type="project" value="UniProtKB-ARBA"/>
</dbReference>
<evidence type="ECO:0000256" key="5">
    <source>
        <dbReference type="ARBA" id="ARBA00022490"/>
    </source>
</evidence>
<evidence type="ECO:0000256" key="1">
    <source>
        <dbReference type="ARBA" id="ARBA00000885"/>
    </source>
</evidence>
<evidence type="ECO:0000256" key="7">
    <source>
        <dbReference type="ARBA" id="ARBA00022679"/>
    </source>
</evidence>
<keyword evidence="5" id="KW-0963">Cytoplasm</keyword>
<dbReference type="FunFam" id="3.30.2160.10:FF:000004">
    <property type="entry name" value="probable E3 ubiquitin-protein ligase HERC4 isoform X1"/>
    <property type="match status" value="1"/>
</dbReference>
<dbReference type="Pfam" id="PF00632">
    <property type="entry name" value="HECT"/>
    <property type="match status" value="1"/>
</dbReference>
<accession>A0ABD3X481</accession>
<dbReference type="Gene3D" id="3.90.1750.10">
    <property type="entry name" value="Hect, E3 ligase catalytic domains"/>
    <property type="match status" value="1"/>
</dbReference>
<feature type="region of interest" description="Disordered" evidence="19">
    <location>
        <begin position="223"/>
        <end position="251"/>
    </location>
</feature>
<name>A0ABD3X481_SINWO</name>
<dbReference type="InterPro" id="IPR000569">
    <property type="entry name" value="HECT_dom"/>
</dbReference>
<evidence type="ECO:0000256" key="18">
    <source>
        <dbReference type="PROSITE-ProRule" id="PRU00104"/>
    </source>
</evidence>
<evidence type="ECO:0000256" key="13">
    <source>
        <dbReference type="ARBA" id="ARBA00023108"/>
    </source>
</evidence>
<dbReference type="GO" id="GO:0030518">
    <property type="term" value="P:nuclear receptor-mediated steroid hormone signaling pathway"/>
    <property type="evidence" value="ECO:0007669"/>
    <property type="project" value="UniProtKB-ARBA"/>
</dbReference>
<feature type="region of interest" description="Disordered" evidence="19">
    <location>
        <begin position="1"/>
        <end position="37"/>
    </location>
</feature>
<dbReference type="GO" id="GO:0005634">
    <property type="term" value="C:nucleus"/>
    <property type="evidence" value="ECO:0007669"/>
    <property type="project" value="UniProtKB-SubCell"/>
</dbReference>
<evidence type="ECO:0000256" key="12">
    <source>
        <dbReference type="ARBA" id="ARBA00022942"/>
    </source>
</evidence>